<protein>
    <submittedName>
        <fullName evidence="2">Putative DNA replication initiation protein</fullName>
    </submittedName>
</protein>
<dbReference type="NCBIfam" id="TIGR01610">
    <property type="entry name" value="phage_O_Nterm"/>
    <property type="match status" value="1"/>
</dbReference>
<dbReference type="InterPro" id="IPR036388">
    <property type="entry name" value="WH-like_DNA-bd_sf"/>
</dbReference>
<dbReference type="AlphaFoldDB" id="A0A6M3M2B0"/>
<sequence>MANPQCENGYTRVANEILEHLAKIHICGNELRIVVFVLRKTYGFGKTVDKIANSQICQGTGLGKTVVSRARKSLLERYILTETEKGHLLGLQKNWEVWKVSKSGTLRKLAKVEPELAKVGQKVSSPEDTQKKERNYIKEMGVPPPYSLGGWLERVRRANNPISELGEMLIVLSDGKEAPDYPRLGKMAKDHSGPGYIADLIWGCARAMPKGNWLDYIQGMLRKRPPEPMGELREF</sequence>
<dbReference type="Pfam" id="PF04492">
    <property type="entry name" value="Phage_rep_O"/>
    <property type="match status" value="1"/>
</dbReference>
<evidence type="ECO:0000313" key="2">
    <source>
        <dbReference type="EMBL" id="QJB00025.1"/>
    </source>
</evidence>
<dbReference type="EMBL" id="MT143867">
    <property type="protein sequence ID" value="QJB03973.1"/>
    <property type="molecule type" value="Genomic_DNA"/>
</dbReference>
<reference evidence="2" key="1">
    <citation type="submission" date="2020-03" db="EMBL/GenBank/DDBJ databases">
        <title>The deep terrestrial virosphere.</title>
        <authorList>
            <person name="Holmfeldt K."/>
            <person name="Nilsson E."/>
            <person name="Simone D."/>
            <person name="Lopez-Fernandez M."/>
            <person name="Wu X."/>
            <person name="de Brujin I."/>
            <person name="Lundin D."/>
            <person name="Andersson A."/>
            <person name="Bertilsson S."/>
            <person name="Dopson M."/>
        </authorList>
    </citation>
    <scope>NUCLEOTIDE SEQUENCE</scope>
    <source>
        <strain evidence="2">MM171A00712</strain>
        <strain evidence="3">MM171B00512</strain>
    </source>
</reference>
<proteinExistence type="predicted"/>
<feature type="domain" description="Bacteriophage lambda Replication protein O N-terminal" evidence="1">
    <location>
        <begin position="5"/>
        <end position="98"/>
    </location>
</feature>
<dbReference type="EMBL" id="MT143678">
    <property type="protein sequence ID" value="QJB00025.1"/>
    <property type="molecule type" value="Genomic_DNA"/>
</dbReference>
<organism evidence="2">
    <name type="scientific">viral metagenome</name>
    <dbReference type="NCBI Taxonomy" id="1070528"/>
    <lineage>
        <taxon>unclassified sequences</taxon>
        <taxon>metagenomes</taxon>
        <taxon>organismal metagenomes</taxon>
    </lineage>
</organism>
<evidence type="ECO:0000313" key="3">
    <source>
        <dbReference type="EMBL" id="QJB03973.1"/>
    </source>
</evidence>
<gene>
    <name evidence="2" type="ORF">MM171A00712_0020</name>
    <name evidence="3" type="ORF">MM171B00512_0016</name>
</gene>
<accession>A0A6M3M2B0</accession>
<evidence type="ECO:0000259" key="1">
    <source>
        <dbReference type="Pfam" id="PF04492"/>
    </source>
</evidence>
<dbReference type="GO" id="GO:0006260">
    <property type="term" value="P:DNA replication"/>
    <property type="evidence" value="ECO:0007669"/>
    <property type="project" value="InterPro"/>
</dbReference>
<dbReference type="InterPro" id="IPR006497">
    <property type="entry name" value="Phage_lambda_VrpO_N"/>
</dbReference>
<name>A0A6M3M2B0_9ZZZZ</name>
<dbReference type="Gene3D" id="1.10.10.10">
    <property type="entry name" value="Winged helix-like DNA-binding domain superfamily/Winged helix DNA-binding domain"/>
    <property type="match status" value="1"/>
</dbReference>